<evidence type="ECO:0000313" key="8">
    <source>
        <dbReference type="Proteomes" id="UP000249522"/>
    </source>
</evidence>
<comment type="caution">
    <text evidence="7">The sequence shown here is derived from an EMBL/GenBank/DDBJ whole genome shotgun (WGS) entry which is preliminary data.</text>
</comment>
<dbReference type="Pfam" id="PF03241">
    <property type="entry name" value="HpaB"/>
    <property type="match status" value="1"/>
</dbReference>
<gene>
    <name evidence="7" type="primary">hpaB</name>
    <name evidence="7" type="ORF">DNH61_12630</name>
</gene>
<evidence type="ECO:0000256" key="2">
    <source>
        <dbReference type="ARBA" id="ARBA00022827"/>
    </source>
</evidence>
<protein>
    <submittedName>
        <fullName evidence="7">4-hydroxyphenylacetate 3-monooxygenase, oxygenase component</fullName>
    </submittedName>
</protein>
<dbReference type="Proteomes" id="UP000249522">
    <property type="component" value="Unassembled WGS sequence"/>
</dbReference>
<dbReference type="GO" id="GO:0016712">
    <property type="term" value="F:oxidoreductase activity, acting on paired donors, with incorporation or reduction of molecular oxygen, reduced flavin or flavoprotein as one donor, and incorporation of one atom of oxygen"/>
    <property type="evidence" value="ECO:0007669"/>
    <property type="project" value="InterPro"/>
</dbReference>
<evidence type="ECO:0000313" key="7">
    <source>
        <dbReference type="EMBL" id="PZD95380.1"/>
    </source>
</evidence>
<feature type="domain" description="HpaB/PvcC/4-BUDH N-terminal" evidence="6">
    <location>
        <begin position="6"/>
        <end position="277"/>
    </location>
</feature>
<dbReference type="Gene3D" id="1.20.140.10">
    <property type="entry name" value="Butyryl-CoA Dehydrogenase, subunit A, domain 3"/>
    <property type="match status" value="1"/>
</dbReference>
<dbReference type="GO" id="GO:0050660">
    <property type="term" value="F:flavin adenine dinucleotide binding"/>
    <property type="evidence" value="ECO:0007669"/>
    <property type="project" value="InterPro"/>
</dbReference>
<evidence type="ECO:0000259" key="6">
    <source>
        <dbReference type="Pfam" id="PF11794"/>
    </source>
</evidence>
<dbReference type="AlphaFoldDB" id="A0A2W1LB79"/>
<keyword evidence="3" id="KW-0560">Oxidoreductase</keyword>
<dbReference type="InterPro" id="IPR036250">
    <property type="entry name" value="AcylCo_DH-like_C"/>
</dbReference>
<feature type="binding site" evidence="4">
    <location>
        <position position="193"/>
    </location>
    <ligand>
        <name>FAD</name>
        <dbReference type="ChEBI" id="CHEBI:57692"/>
    </ligand>
</feature>
<feature type="binding site" evidence="4">
    <location>
        <begin position="156"/>
        <end position="159"/>
    </location>
    <ligand>
        <name>FAD</name>
        <dbReference type="ChEBI" id="CHEBI:57692"/>
    </ligand>
</feature>
<dbReference type="InterPro" id="IPR046373">
    <property type="entry name" value="Acyl-CoA_Oxase/DH_mid-dom_sf"/>
</dbReference>
<dbReference type="InterPro" id="IPR024719">
    <property type="entry name" value="HpaB/PvcC/4-BUDH_C"/>
</dbReference>
<dbReference type="GO" id="GO:0016627">
    <property type="term" value="F:oxidoreductase activity, acting on the CH-CH group of donors"/>
    <property type="evidence" value="ECO:0007669"/>
    <property type="project" value="InterPro"/>
</dbReference>
<dbReference type="PANTHER" id="PTHR36117:SF3">
    <property type="entry name" value="4-HYDROXYPHENYLACETATE 3-MONOOXYGENASE-RELATED"/>
    <property type="match status" value="1"/>
</dbReference>
<evidence type="ECO:0000256" key="3">
    <source>
        <dbReference type="ARBA" id="ARBA00023002"/>
    </source>
</evidence>
<evidence type="ECO:0000259" key="5">
    <source>
        <dbReference type="Pfam" id="PF03241"/>
    </source>
</evidence>
<sequence>MPIKNGADYIRRINGLRPNIQINGAPVNGPVAEHPAFKGVVRTQAALYDYQCHPDNCERMTFRSPAGGESVGISFLTPRTKDDLIRRRSMVQEWASIHHGFMGRSPDYMNTVIMVMNAAADRLGESNPLFAENIRRYYTYCMERDITLTHTFIRPQTNRASSSTDSAEFGDLARIVRWTEDGIVVSGGTIVATQGGITDEILVFPGPCPKHSSPDRNPYAFAFAIPADTKGLSFLCRESYTKNGMSAADYPLTAQFEEPDAIVVMEDVLVPWERVFLAGDTSLANSFFYESNFYTHLGHQVVARQIVKTEFFLGTIQLLIDTLNIGEYLHIQDKLSEVIVSLEVMNALLTAAEERAELDEWGTMMPDQTAIHTAMTYFPRVYPRFAEIIQLIGASGLVMTPTETDFAGPPHNHLNAYLGTELHTGMERVKLFRLAWDMSMSSFGARQVLYERFFFGDPARAGKRLSAEYDRLYAISAVNRFLERIPGQGSP</sequence>
<organism evidence="7 8">
    <name type="scientific">Paenibacillus sambharensis</name>
    <dbReference type="NCBI Taxonomy" id="1803190"/>
    <lineage>
        <taxon>Bacteria</taxon>
        <taxon>Bacillati</taxon>
        <taxon>Bacillota</taxon>
        <taxon>Bacilli</taxon>
        <taxon>Bacillales</taxon>
        <taxon>Paenibacillaceae</taxon>
        <taxon>Paenibacillus</taxon>
    </lineage>
</organism>
<dbReference type="InterPro" id="IPR012687">
    <property type="entry name" value="HpaB_Deino-type"/>
</dbReference>
<reference evidence="7 8" key="1">
    <citation type="submission" date="2018-06" db="EMBL/GenBank/DDBJ databases">
        <title>Paenibacillus imtechensis sp. nov.</title>
        <authorList>
            <person name="Pinnaka A.K."/>
            <person name="Singh H."/>
            <person name="Kaur M."/>
        </authorList>
    </citation>
    <scope>NUCLEOTIDE SEQUENCE [LARGE SCALE GENOMIC DNA]</scope>
    <source>
        <strain evidence="7 8">SMB1</strain>
    </source>
</reference>
<dbReference type="OrthoDB" id="9785230at2"/>
<dbReference type="Gene3D" id="2.40.110.10">
    <property type="entry name" value="Butyryl-CoA Dehydrogenase, subunit A, domain 2"/>
    <property type="match status" value="1"/>
</dbReference>
<dbReference type="EMBL" id="QKRB01000044">
    <property type="protein sequence ID" value="PZD95380.1"/>
    <property type="molecule type" value="Genomic_DNA"/>
</dbReference>
<keyword evidence="1" id="KW-0285">Flavoprotein</keyword>
<dbReference type="SUPFAM" id="SSF56645">
    <property type="entry name" value="Acyl-CoA dehydrogenase NM domain-like"/>
    <property type="match status" value="1"/>
</dbReference>
<dbReference type="RefSeq" id="WP_111147010.1">
    <property type="nucleotide sequence ID" value="NZ_QKRB01000044.1"/>
</dbReference>
<accession>A0A2W1LB79</accession>
<dbReference type="InterPro" id="IPR009100">
    <property type="entry name" value="AcylCoA_DH/oxidase_NM_dom_sf"/>
</dbReference>
<keyword evidence="8" id="KW-1185">Reference proteome</keyword>
<dbReference type="Pfam" id="PF11794">
    <property type="entry name" value="HpaB_N"/>
    <property type="match status" value="1"/>
</dbReference>
<dbReference type="InterPro" id="IPR024674">
    <property type="entry name" value="HpaB/PvcC/4-BUDH_N"/>
</dbReference>
<dbReference type="PANTHER" id="PTHR36117">
    <property type="entry name" value="4-HYDROXYPHENYLACETATE 3-MONOOXYGENASE-RELATED"/>
    <property type="match status" value="1"/>
</dbReference>
<keyword evidence="2 4" id="KW-0274">FAD</keyword>
<keyword evidence="7" id="KW-0503">Monooxygenase</keyword>
<dbReference type="SUPFAM" id="SSF47203">
    <property type="entry name" value="Acyl-CoA dehydrogenase C-terminal domain-like"/>
    <property type="match status" value="1"/>
</dbReference>
<dbReference type="NCBIfam" id="TIGR02309">
    <property type="entry name" value="HpaB-1"/>
    <property type="match status" value="1"/>
</dbReference>
<evidence type="ECO:0000256" key="4">
    <source>
        <dbReference type="PIRSR" id="PIRSR000331-2"/>
    </source>
</evidence>
<dbReference type="InterPro" id="IPR004925">
    <property type="entry name" value="HpaB/PvcC/4-BUDH"/>
</dbReference>
<feature type="domain" description="HpaB/PvcC/4-BUDH C-terminal" evidence="5">
    <location>
        <begin position="284"/>
        <end position="482"/>
    </location>
</feature>
<name>A0A2W1LB79_9BACL</name>
<dbReference type="PIRSF" id="PIRSF000331">
    <property type="entry name" value="HpaA_HpaB"/>
    <property type="match status" value="1"/>
</dbReference>
<proteinExistence type="predicted"/>
<evidence type="ECO:0000256" key="1">
    <source>
        <dbReference type="ARBA" id="ARBA00022630"/>
    </source>
</evidence>
<dbReference type="Gene3D" id="1.10.3140.10">
    <property type="entry name" value="4-hydroxybutyryl-coa dehydratase, domain 1"/>
    <property type="match status" value="1"/>
</dbReference>
<dbReference type="GO" id="GO:0010124">
    <property type="term" value="P:phenylacetate catabolic process"/>
    <property type="evidence" value="ECO:0007669"/>
    <property type="project" value="InterPro"/>
</dbReference>
<feature type="binding site" evidence="4">
    <location>
        <begin position="457"/>
        <end position="460"/>
    </location>
    <ligand>
        <name>FAD</name>
        <dbReference type="ChEBI" id="CHEBI:57692"/>
    </ligand>
</feature>